<dbReference type="InterPro" id="IPR009839">
    <property type="entry name" value="SseB_N"/>
</dbReference>
<accession>A0AA97A0U7</accession>
<dbReference type="Gene3D" id="2.40.30.10">
    <property type="entry name" value="Translation factors"/>
    <property type="match status" value="1"/>
</dbReference>
<feature type="domain" description="SseB protein N-terminal" evidence="1">
    <location>
        <begin position="346"/>
        <end position="425"/>
    </location>
</feature>
<proteinExistence type="predicted"/>
<dbReference type="RefSeq" id="WP_105124328.1">
    <property type="nucleotide sequence ID" value="NZ_CP118734.1"/>
</dbReference>
<dbReference type="EMBL" id="CP118734">
    <property type="protein sequence ID" value="WNY48932.1"/>
    <property type="molecule type" value="Genomic_DNA"/>
</dbReference>
<evidence type="ECO:0000259" key="1">
    <source>
        <dbReference type="Pfam" id="PF07179"/>
    </source>
</evidence>
<sequence>MGLFDFWKKNKDEMTDVTTATQQPVAFGVEAVFNSQDSGEVILSGQAYGTIKVGDRLTFVKGSREHTVLIKGIEKSQISMQVLNNQKGSLRVALSDKKFAKTGLVLYNAVASVDFKEEAYLRALADGFIGFQEAILKPEDIQKASLADVAELVGLFIDYCRRNDKLFSAEEIDENLQKIKTLKDIVRDKLLVADRIYVLQSTRTGEAHLHSETFQREDGSFLCTDPLIQIVDEERYDYVMTKLTEAKRTDVTLRKVEKGEDGEGITNALGTEFYLNGALGVFIESKDTVVWAKELVPKPDFSGIPEIQVPITNPDLVRWMLLMGQIGHPETDEAKQIFQLYYGFMARELMGAKLLIPMKGNLIHDAVDADGKTVLKEKSTMSFPVREGKYKDGRTTLQVFTDWKRLRMVFDDEWNGMITTVDDFIEQHDFAINATQYLDAGMYISKSAYDDMKKIWGDKPIDHIKLKMKQMNEKKHT</sequence>
<evidence type="ECO:0000313" key="2">
    <source>
        <dbReference type="EMBL" id="WNY48932.1"/>
    </source>
</evidence>
<dbReference type="Proteomes" id="UP001301526">
    <property type="component" value="Chromosome"/>
</dbReference>
<reference evidence="2 3" key="1">
    <citation type="submission" date="2023-02" db="EMBL/GenBank/DDBJ databases">
        <title>Streptococcus sp. Genome Sequencing and Assembly.</title>
        <authorList>
            <person name="Shore S.M."/>
            <person name="Nicholson T.L."/>
        </authorList>
    </citation>
    <scope>NUCLEOTIDE SEQUENCE [LARGE SCALE GENOMIC DNA]</scope>
    <source>
        <strain evidence="2 3">29892</strain>
    </source>
</reference>
<organism evidence="2 3">
    <name type="scientific">Streptococcus iners subsp. hyiners</name>
    <dbReference type="NCBI Taxonomy" id="3028083"/>
    <lineage>
        <taxon>Bacteria</taxon>
        <taxon>Bacillati</taxon>
        <taxon>Bacillota</taxon>
        <taxon>Bacilli</taxon>
        <taxon>Lactobacillales</taxon>
        <taxon>Streptococcaceae</taxon>
        <taxon>Streptococcus</taxon>
        <taxon>Streptococcus iners</taxon>
    </lineage>
</organism>
<gene>
    <name evidence="2" type="ORF">PW220_09445</name>
</gene>
<dbReference type="AlphaFoldDB" id="A0AA97A0U7"/>
<protein>
    <submittedName>
        <fullName evidence="2">SseB family protein</fullName>
    </submittedName>
</protein>
<evidence type="ECO:0000313" key="3">
    <source>
        <dbReference type="Proteomes" id="UP001301526"/>
    </source>
</evidence>
<dbReference type="Pfam" id="PF07179">
    <property type="entry name" value="SseB"/>
    <property type="match status" value="1"/>
</dbReference>
<name>A0AA97A0U7_9STRE</name>
<keyword evidence="3" id="KW-1185">Reference proteome</keyword>